<keyword evidence="2" id="KW-1185">Reference proteome</keyword>
<name>A0A8H4RAC1_9HELO</name>
<comment type="caution">
    <text evidence="1">The sequence shown here is derived from an EMBL/GenBank/DDBJ whole genome shotgun (WGS) entry which is preliminary data.</text>
</comment>
<gene>
    <name evidence="1" type="ORF">G7Y89_g13203</name>
</gene>
<evidence type="ECO:0000313" key="1">
    <source>
        <dbReference type="EMBL" id="KAF4624966.1"/>
    </source>
</evidence>
<organism evidence="1 2">
    <name type="scientific">Cudoniella acicularis</name>
    <dbReference type="NCBI Taxonomy" id="354080"/>
    <lineage>
        <taxon>Eukaryota</taxon>
        <taxon>Fungi</taxon>
        <taxon>Dikarya</taxon>
        <taxon>Ascomycota</taxon>
        <taxon>Pezizomycotina</taxon>
        <taxon>Leotiomycetes</taxon>
        <taxon>Helotiales</taxon>
        <taxon>Tricladiaceae</taxon>
        <taxon>Cudoniella</taxon>
    </lineage>
</organism>
<proteinExistence type="predicted"/>
<protein>
    <submittedName>
        <fullName evidence="1">Uncharacterized protein</fullName>
    </submittedName>
</protein>
<accession>A0A8H4RAC1</accession>
<dbReference type="Proteomes" id="UP000566819">
    <property type="component" value="Unassembled WGS sequence"/>
</dbReference>
<sequence>MDPNSAAPMSSSSDENLQQLLKTAQYLGVSLNDLLDLSINKRATSRGTSTHNENSRIPYPNRTISHCDDSLLAGIQEDSTFGVLPEHSFQFSLPYDRGLQVDDASIGDYMSTLEEVSSTETTGNHAETIGTRWGWHSCDEDYSFILNDSSHGNLDLSQRPPPEASDDRGFVLSDSASANLDLSRRLTPEGSDDRE</sequence>
<dbReference type="EMBL" id="JAAMPI010001503">
    <property type="protein sequence ID" value="KAF4624966.1"/>
    <property type="molecule type" value="Genomic_DNA"/>
</dbReference>
<reference evidence="1 2" key="1">
    <citation type="submission" date="2020-03" db="EMBL/GenBank/DDBJ databases">
        <title>Draft Genome Sequence of Cudoniella acicularis.</title>
        <authorList>
            <person name="Buettner E."/>
            <person name="Kellner H."/>
        </authorList>
    </citation>
    <scope>NUCLEOTIDE SEQUENCE [LARGE SCALE GENOMIC DNA]</scope>
    <source>
        <strain evidence="1 2">DSM 108380</strain>
    </source>
</reference>
<dbReference type="AlphaFoldDB" id="A0A8H4RAC1"/>
<evidence type="ECO:0000313" key="2">
    <source>
        <dbReference type="Proteomes" id="UP000566819"/>
    </source>
</evidence>